<feature type="non-terminal residue" evidence="6">
    <location>
        <position position="87"/>
    </location>
</feature>
<dbReference type="EMBL" id="AUZX01001339">
    <property type="protein sequence ID" value="EQD79357.1"/>
    <property type="molecule type" value="Genomic_DNA"/>
</dbReference>
<dbReference type="Gene3D" id="1.10.1740.10">
    <property type="match status" value="1"/>
</dbReference>
<evidence type="ECO:0000256" key="4">
    <source>
        <dbReference type="ARBA" id="ARBA00023163"/>
    </source>
</evidence>
<keyword evidence="1" id="KW-0805">Transcription regulation</keyword>
<evidence type="ECO:0000256" key="3">
    <source>
        <dbReference type="ARBA" id="ARBA00023125"/>
    </source>
</evidence>
<dbReference type="InterPro" id="IPR013325">
    <property type="entry name" value="RNA_pol_sigma_r2"/>
</dbReference>
<keyword evidence="2" id="KW-0731">Sigma factor</keyword>
<dbReference type="GO" id="GO:0006352">
    <property type="term" value="P:DNA-templated transcription initiation"/>
    <property type="evidence" value="ECO:0007669"/>
    <property type="project" value="InterPro"/>
</dbReference>
<dbReference type="InterPro" id="IPR039425">
    <property type="entry name" value="RNA_pol_sigma-70-like"/>
</dbReference>
<dbReference type="PANTHER" id="PTHR43133">
    <property type="entry name" value="RNA POLYMERASE ECF-TYPE SIGMA FACTO"/>
    <property type="match status" value="1"/>
</dbReference>
<dbReference type="GO" id="GO:0003677">
    <property type="term" value="F:DNA binding"/>
    <property type="evidence" value="ECO:0007669"/>
    <property type="project" value="UniProtKB-KW"/>
</dbReference>
<dbReference type="GO" id="GO:0016987">
    <property type="term" value="F:sigma factor activity"/>
    <property type="evidence" value="ECO:0007669"/>
    <property type="project" value="UniProtKB-KW"/>
</dbReference>
<dbReference type="Pfam" id="PF04542">
    <property type="entry name" value="Sigma70_r2"/>
    <property type="match status" value="1"/>
</dbReference>
<reference evidence="6" key="1">
    <citation type="submission" date="2013-08" db="EMBL/GenBank/DDBJ databases">
        <authorList>
            <person name="Mendez C."/>
            <person name="Richter M."/>
            <person name="Ferrer M."/>
            <person name="Sanchez J."/>
        </authorList>
    </citation>
    <scope>NUCLEOTIDE SEQUENCE</scope>
</reference>
<dbReference type="AlphaFoldDB" id="T1CAZ3"/>
<protein>
    <submittedName>
        <fullName evidence="6">ECF subfamily RNA polymerase sigma-24 factor</fullName>
    </submittedName>
</protein>
<organism evidence="6">
    <name type="scientific">mine drainage metagenome</name>
    <dbReference type="NCBI Taxonomy" id="410659"/>
    <lineage>
        <taxon>unclassified sequences</taxon>
        <taxon>metagenomes</taxon>
        <taxon>ecological metagenomes</taxon>
    </lineage>
</organism>
<accession>T1CAZ3</accession>
<evidence type="ECO:0000256" key="2">
    <source>
        <dbReference type="ARBA" id="ARBA00023082"/>
    </source>
</evidence>
<dbReference type="InterPro" id="IPR007627">
    <property type="entry name" value="RNA_pol_sigma70_r2"/>
</dbReference>
<evidence type="ECO:0000259" key="5">
    <source>
        <dbReference type="Pfam" id="PF04542"/>
    </source>
</evidence>
<evidence type="ECO:0000313" key="6">
    <source>
        <dbReference type="EMBL" id="EQD79357.1"/>
    </source>
</evidence>
<keyword evidence="4" id="KW-0804">Transcription</keyword>
<keyword evidence="3" id="KW-0238">DNA-binding</keyword>
<dbReference type="PANTHER" id="PTHR43133:SF8">
    <property type="entry name" value="RNA POLYMERASE SIGMA FACTOR HI_1459-RELATED"/>
    <property type="match status" value="1"/>
</dbReference>
<gene>
    <name evidence="6" type="ORF">B1A_01779</name>
</gene>
<sequence length="87" mass="10276">MTQNRDDSDRPLVRAARDGDRAAFSEIVRRHKTPLYQFVRRYVGDADDAYDILQETFVAAWQGMRRFDVQQTLTPWLRTIALNKCRD</sequence>
<name>T1CAZ3_9ZZZZ</name>
<feature type="domain" description="RNA polymerase sigma-70 region 2" evidence="5">
    <location>
        <begin position="27"/>
        <end position="87"/>
    </location>
</feature>
<reference evidence="6" key="2">
    <citation type="journal article" date="2014" name="ISME J.">
        <title>Microbial stratification in low pH oxic and suboxic macroscopic growths along an acid mine drainage.</title>
        <authorList>
            <person name="Mendez-Garcia C."/>
            <person name="Mesa V."/>
            <person name="Sprenger R.R."/>
            <person name="Richter M."/>
            <person name="Diez M.S."/>
            <person name="Solano J."/>
            <person name="Bargiela R."/>
            <person name="Golyshina O.V."/>
            <person name="Manteca A."/>
            <person name="Ramos J.L."/>
            <person name="Gallego J.R."/>
            <person name="Llorente I."/>
            <person name="Martins Dos Santos V.A."/>
            <person name="Jensen O.N."/>
            <person name="Pelaez A.I."/>
            <person name="Sanchez J."/>
            <person name="Ferrer M."/>
        </authorList>
    </citation>
    <scope>NUCLEOTIDE SEQUENCE</scope>
</reference>
<proteinExistence type="predicted"/>
<comment type="caution">
    <text evidence="6">The sequence shown here is derived from an EMBL/GenBank/DDBJ whole genome shotgun (WGS) entry which is preliminary data.</text>
</comment>
<evidence type="ECO:0000256" key="1">
    <source>
        <dbReference type="ARBA" id="ARBA00023015"/>
    </source>
</evidence>
<dbReference type="SUPFAM" id="SSF88946">
    <property type="entry name" value="Sigma2 domain of RNA polymerase sigma factors"/>
    <property type="match status" value="1"/>
</dbReference>